<dbReference type="EMBL" id="CP073633">
    <property type="protein sequence ID" value="WHQ72521.1"/>
    <property type="molecule type" value="Genomic_DNA"/>
</dbReference>
<organism evidence="1 2">
    <name type="scientific">Methylorubrum extorquens</name>
    <name type="common">Methylobacterium dichloromethanicum</name>
    <name type="synonym">Methylobacterium extorquens</name>
    <dbReference type="NCBI Taxonomy" id="408"/>
    <lineage>
        <taxon>Bacteria</taxon>
        <taxon>Pseudomonadati</taxon>
        <taxon>Pseudomonadota</taxon>
        <taxon>Alphaproteobacteria</taxon>
        <taxon>Hyphomicrobiales</taxon>
        <taxon>Methylobacteriaceae</taxon>
        <taxon>Methylorubrum</taxon>
    </lineage>
</organism>
<proteinExistence type="predicted"/>
<evidence type="ECO:0000313" key="1">
    <source>
        <dbReference type="EMBL" id="WHQ72521.1"/>
    </source>
</evidence>
<dbReference type="Proteomes" id="UP001223720">
    <property type="component" value="Chromosome"/>
</dbReference>
<sequence>MGPPVAEGFQDYLFEYPHDGGTWALKVKASSPEDAQARLKAMAWARYKGEVAATIPVPGLLGRIFLMLTGRAAPPAP</sequence>
<name>A0AAX3WPV3_METEX</name>
<reference evidence="1" key="1">
    <citation type="journal article" date="2022" name="Biotechnol. Bioprocess Eng.">
        <title>Pan-genome Analysis Reveals Comparative Genomic Features of Central Metabolic Pathways in Methylorubrum extorquens.</title>
        <authorList>
            <person name="Lee G.M."/>
            <person name="Scott-Nevros Z.K."/>
            <person name="Lee S.-M."/>
            <person name="Kim D."/>
        </authorList>
    </citation>
    <scope>NUCLEOTIDE SEQUENCE</scope>
    <source>
        <strain evidence="1">ATCC 55366</strain>
    </source>
</reference>
<gene>
    <name evidence="1" type="ORF">KEC54_13695</name>
</gene>
<protein>
    <submittedName>
        <fullName evidence="1">Uncharacterized protein</fullName>
    </submittedName>
</protein>
<accession>A0AAX3WPV3</accession>
<dbReference type="AlphaFoldDB" id="A0AAX3WPV3"/>
<evidence type="ECO:0000313" key="2">
    <source>
        <dbReference type="Proteomes" id="UP001223720"/>
    </source>
</evidence>